<evidence type="ECO:0000313" key="1">
    <source>
        <dbReference type="EMBL" id="EHK40601.1"/>
    </source>
</evidence>
<proteinExistence type="predicted"/>
<name>G9P650_HYPAI</name>
<evidence type="ECO:0000313" key="2">
    <source>
        <dbReference type="Proteomes" id="UP000005426"/>
    </source>
</evidence>
<organism evidence="1 2">
    <name type="scientific">Hypocrea atroviridis (strain ATCC 20476 / IMI 206040)</name>
    <name type="common">Trichoderma atroviride</name>
    <dbReference type="NCBI Taxonomy" id="452589"/>
    <lineage>
        <taxon>Eukaryota</taxon>
        <taxon>Fungi</taxon>
        <taxon>Dikarya</taxon>
        <taxon>Ascomycota</taxon>
        <taxon>Pezizomycotina</taxon>
        <taxon>Sordariomycetes</taxon>
        <taxon>Hypocreomycetidae</taxon>
        <taxon>Hypocreales</taxon>
        <taxon>Hypocreaceae</taxon>
        <taxon>Trichoderma</taxon>
    </lineage>
</organism>
<dbReference type="Proteomes" id="UP000005426">
    <property type="component" value="Unassembled WGS sequence"/>
</dbReference>
<dbReference type="HOGENOM" id="CLU_2236957_0_0_1"/>
<keyword evidence="2" id="KW-1185">Reference proteome</keyword>
<reference evidence="1 2" key="1">
    <citation type="journal article" date="2011" name="Genome Biol.">
        <title>Comparative genome sequence analysis underscores mycoparasitism as the ancestral life style of Trichoderma.</title>
        <authorList>
            <person name="Kubicek C.P."/>
            <person name="Herrera-Estrella A."/>
            <person name="Seidl-Seiboth V."/>
            <person name="Martinez D.A."/>
            <person name="Druzhinina I.S."/>
            <person name="Thon M."/>
            <person name="Zeilinger S."/>
            <person name="Casas-Flores S."/>
            <person name="Horwitz B.A."/>
            <person name="Mukherjee P.K."/>
            <person name="Mukherjee M."/>
            <person name="Kredics L."/>
            <person name="Alcaraz L.D."/>
            <person name="Aerts A."/>
            <person name="Antal Z."/>
            <person name="Atanasova L."/>
            <person name="Cervantes-Badillo M.G."/>
            <person name="Challacombe J."/>
            <person name="Chertkov O."/>
            <person name="McCluskey K."/>
            <person name="Coulpier F."/>
            <person name="Deshpande N."/>
            <person name="von Doehren H."/>
            <person name="Ebbole D.J."/>
            <person name="Esquivel-Naranjo E.U."/>
            <person name="Fekete E."/>
            <person name="Flipphi M."/>
            <person name="Glaser F."/>
            <person name="Gomez-Rodriguez E.Y."/>
            <person name="Gruber S."/>
            <person name="Han C."/>
            <person name="Henrissat B."/>
            <person name="Hermosa R."/>
            <person name="Hernandez-Onate M."/>
            <person name="Karaffa L."/>
            <person name="Kosti I."/>
            <person name="Le Crom S."/>
            <person name="Lindquist E."/>
            <person name="Lucas S."/>
            <person name="Luebeck M."/>
            <person name="Luebeck P.S."/>
            <person name="Margeot A."/>
            <person name="Metz B."/>
            <person name="Misra M."/>
            <person name="Nevalainen H."/>
            <person name="Omann M."/>
            <person name="Packer N."/>
            <person name="Perrone G."/>
            <person name="Uresti-Rivera E.E."/>
            <person name="Salamov A."/>
            <person name="Schmoll M."/>
            <person name="Seiboth B."/>
            <person name="Shapiro H."/>
            <person name="Sukno S."/>
            <person name="Tamayo-Ramos J.A."/>
            <person name="Tisch D."/>
            <person name="Wiest A."/>
            <person name="Wilkinson H.H."/>
            <person name="Zhang M."/>
            <person name="Coutinho P.M."/>
            <person name="Kenerley C.M."/>
            <person name="Monte E."/>
            <person name="Baker S.E."/>
            <person name="Grigoriev I.V."/>
        </authorList>
    </citation>
    <scope>NUCLEOTIDE SEQUENCE [LARGE SCALE GENOMIC DNA]</scope>
    <source>
        <strain evidence="2">ATCC 20476 / IMI 206040</strain>
    </source>
</reference>
<comment type="caution">
    <text evidence="1">The sequence shown here is derived from an EMBL/GenBank/DDBJ whole genome shotgun (WGS) entry which is preliminary data.</text>
</comment>
<dbReference type="AlphaFoldDB" id="G9P650"/>
<dbReference type="EMBL" id="ABDG02000027">
    <property type="protein sequence ID" value="EHK40601.1"/>
    <property type="molecule type" value="Genomic_DNA"/>
</dbReference>
<protein>
    <submittedName>
        <fullName evidence="1">Uncharacterized protein</fullName>
    </submittedName>
</protein>
<accession>G9P650</accession>
<sequence length="105" mass="11720">MKRRDYYRVTELQSCQESVYPLASKYMQLQTASVPEQALPPQNLMWPAAERNGSRRFAYAPNSSCMKRALSGPRPGANQGGLDRRSSLFCTAGAGIVCTSDCRRR</sequence>
<gene>
    <name evidence="1" type="ORF">TRIATDRAFT_301425</name>
</gene>